<name>A0A3Q8XQ77_9HYPH</name>
<protein>
    <recommendedName>
        <fullName evidence="2">site-specific DNA-methyltransferase (adenine-specific)</fullName>
        <ecNumber evidence="2">2.1.1.72</ecNumber>
    </recommendedName>
</protein>
<accession>A0A3Q8XQ77</accession>
<keyword evidence="4" id="KW-0808">Transferase</keyword>
<dbReference type="GO" id="GO:0043565">
    <property type="term" value="F:sequence-specific DNA binding"/>
    <property type="evidence" value="ECO:0007669"/>
    <property type="project" value="TreeGrafter"/>
</dbReference>
<evidence type="ECO:0000313" key="8">
    <source>
        <dbReference type="Proteomes" id="UP000268192"/>
    </source>
</evidence>
<dbReference type="PANTHER" id="PTHR30481:SF4">
    <property type="entry name" value="SITE-SPECIFIC DNA-METHYLTRANSFERASE (ADENINE-SPECIFIC)"/>
    <property type="match status" value="1"/>
</dbReference>
<evidence type="ECO:0000256" key="5">
    <source>
        <dbReference type="ARBA" id="ARBA00022691"/>
    </source>
</evidence>
<keyword evidence="5" id="KW-0949">S-adenosyl-L-methionine</keyword>
<dbReference type="AlphaFoldDB" id="A0A3Q8XQ77"/>
<dbReference type="InterPro" id="IPR023095">
    <property type="entry name" value="Ade_MeTrfase_dom_2"/>
</dbReference>
<dbReference type="RefSeq" id="WP_126011048.1">
    <property type="nucleotide sequence ID" value="NZ_CP032509.1"/>
</dbReference>
<evidence type="ECO:0000256" key="4">
    <source>
        <dbReference type="ARBA" id="ARBA00022679"/>
    </source>
</evidence>
<dbReference type="EC" id="2.1.1.72" evidence="2"/>
<gene>
    <name evidence="7" type="ORF">D5400_16855</name>
</gene>
<keyword evidence="3 7" id="KW-0489">Methyltransferase</keyword>
<dbReference type="REBASE" id="284591">
    <property type="entry name" value="M.AbaWS11ORF16855P"/>
</dbReference>
<evidence type="ECO:0000256" key="3">
    <source>
        <dbReference type="ARBA" id="ARBA00022603"/>
    </source>
</evidence>
<dbReference type="SUPFAM" id="SSF53335">
    <property type="entry name" value="S-adenosyl-L-methionine-dependent methyltransferases"/>
    <property type="match status" value="1"/>
</dbReference>
<comment type="similarity">
    <text evidence="1">Belongs to the N(4)/N(6)-methyltransferase family.</text>
</comment>
<dbReference type="Gene3D" id="3.40.50.150">
    <property type="entry name" value="Vaccinia Virus protein VP39"/>
    <property type="match status" value="1"/>
</dbReference>
<organism evidence="7 8">
    <name type="scientific">Georhizobium profundi</name>
    <dbReference type="NCBI Taxonomy" id="2341112"/>
    <lineage>
        <taxon>Bacteria</taxon>
        <taxon>Pseudomonadati</taxon>
        <taxon>Pseudomonadota</taxon>
        <taxon>Alphaproteobacteria</taxon>
        <taxon>Hyphomicrobiales</taxon>
        <taxon>Rhizobiaceae</taxon>
        <taxon>Georhizobium</taxon>
    </lineage>
</organism>
<keyword evidence="8" id="KW-1185">Reference proteome</keyword>
<dbReference type="GO" id="GO:0032259">
    <property type="term" value="P:methylation"/>
    <property type="evidence" value="ECO:0007669"/>
    <property type="project" value="UniProtKB-KW"/>
</dbReference>
<dbReference type="KEGG" id="abaw:D5400_16855"/>
<evidence type="ECO:0000256" key="1">
    <source>
        <dbReference type="ARBA" id="ARBA00006594"/>
    </source>
</evidence>
<dbReference type="GO" id="GO:0009307">
    <property type="term" value="P:DNA restriction-modification system"/>
    <property type="evidence" value="ECO:0007669"/>
    <property type="project" value="InterPro"/>
</dbReference>
<dbReference type="Pfam" id="PF02086">
    <property type="entry name" value="MethyltransfD12"/>
    <property type="match status" value="1"/>
</dbReference>
<comment type="catalytic activity">
    <reaction evidence="6">
        <text>a 2'-deoxyadenosine in DNA + S-adenosyl-L-methionine = an N(6)-methyl-2'-deoxyadenosine in DNA + S-adenosyl-L-homocysteine + H(+)</text>
        <dbReference type="Rhea" id="RHEA:15197"/>
        <dbReference type="Rhea" id="RHEA-COMP:12418"/>
        <dbReference type="Rhea" id="RHEA-COMP:12419"/>
        <dbReference type="ChEBI" id="CHEBI:15378"/>
        <dbReference type="ChEBI" id="CHEBI:57856"/>
        <dbReference type="ChEBI" id="CHEBI:59789"/>
        <dbReference type="ChEBI" id="CHEBI:90615"/>
        <dbReference type="ChEBI" id="CHEBI:90616"/>
        <dbReference type="EC" id="2.1.1.72"/>
    </reaction>
</comment>
<dbReference type="OrthoDB" id="9805629at2"/>
<dbReference type="InterPro" id="IPR012327">
    <property type="entry name" value="MeTrfase_D12"/>
</dbReference>
<evidence type="ECO:0000256" key="6">
    <source>
        <dbReference type="ARBA" id="ARBA00047942"/>
    </source>
</evidence>
<dbReference type="GO" id="GO:0006298">
    <property type="term" value="P:mismatch repair"/>
    <property type="evidence" value="ECO:0007669"/>
    <property type="project" value="TreeGrafter"/>
</dbReference>
<dbReference type="Proteomes" id="UP000268192">
    <property type="component" value="Chromosome"/>
</dbReference>
<dbReference type="InterPro" id="IPR029063">
    <property type="entry name" value="SAM-dependent_MTases_sf"/>
</dbReference>
<evidence type="ECO:0000256" key="2">
    <source>
        <dbReference type="ARBA" id="ARBA00011900"/>
    </source>
</evidence>
<dbReference type="PRINTS" id="PR00505">
    <property type="entry name" value="D12N6MTFRASE"/>
</dbReference>
<dbReference type="GO" id="GO:1904047">
    <property type="term" value="F:S-adenosyl-L-methionine binding"/>
    <property type="evidence" value="ECO:0007669"/>
    <property type="project" value="TreeGrafter"/>
</dbReference>
<dbReference type="GO" id="GO:0009007">
    <property type="term" value="F:site-specific DNA-methyltransferase (adenine-specific) activity"/>
    <property type="evidence" value="ECO:0007669"/>
    <property type="project" value="UniProtKB-EC"/>
</dbReference>
<reference evidence="7 8" key="1">
    <citation type="submission" date="2018-09" db="EMBL/GenBank/DDBJ databases">
        <title>Marinorhizobium profundi gen. nov., sp. nov., isolated from a deep-sea sediment sample from the New Britain Trench and proposal of Marinorhizobiaceae fam. nov. in the order Rhizobiales of the class Alphaproteobacteria.</title>
        <authorList>
            <person name="Cao J."/>
        </authorList>
    </citation>
    <scope>NUCLEOTIDE SEQUENCE [LARGE SCALE GENOMIC DNA]</scope>
    <source>
        <strain evidence="7 8">WS11</strain>
    </source>
</reference>
<dbReference type="EMBL" id="CP032509">
    <property type="protein sequence ID" value="AZN72720.1"/>
    <property type="molecule type" value="Genomic_DNA"/>
</dbReference>
<dbReference type="Gene3D" id="1.10.1020.10">
    <property type="entry name" value="Adenine-specific Methyltransferase, Domain 2"/>
    <property type="match status" value="1"/>
</dbReference>
<proteinExistence type="inferred from homology"/>
<evidence type="ECO:0000313" key="7">
    <source>
        <dbReference type="EMBL" id="AZN72720.1"/>
    </source>
</evidence>
<sequence length="279" mass="32025">MESLFSFEEVRPVAPVAGYIGGKRQLAQRLAAIIEQIPHTLYAEPFIGMGGVFFRRRLIPKAEVINDVSGDVATFFRILQRHYPQFMETLRFQIASRREFDRLLKCRPETLTDLERAGRFLYLQRLAFGGKVVGRSFGVDTTGGARFNLNRLGPLLEDVHERLSGVVIENLDWSVFLDRYDRQDTLFFLDPPYFGCERDYGDKVFARSDFERLADRLADLRGRFMLTLNDCPDVRKIFARFSMTNVELTYTIAGGEGRRVGEVVIWDGRDPRPANLPLA</sequence>
<dbReference type="PANTHER" id="PTHR30481">
    <property type="entry name" value="DNA ADENINE METHYLASE"/>
    <property type="match status" value="1"/>
</dbReference>